<organism evidence="4 5">
    <name type="scientific">Fulvivirga imtechensis AK7</name>
    <dbReference type="NCBI Taxonomy" id="1237149"/>
    <lineage>
        <taxon>Bacteria</taxon>
        <taxon>Pseudomonadati</taxon>
        <taxon>Bacteroidota</taxon>
        <taxon>Cytophagia</taxon>
        <taxon>Cytophagales</taxon>
        <taxon>Fulvivirgaceae</taxon>
        <taxon>Fulvivirga</taxon>
    </lineage>
</organism>
<dbReference type="eggNOG" id="COG1748">
    <property type="taxonomic scope" value="Bacteria"/>
</dbReference>
<feature type="domain" description="Saccharopine dehydrogenase NADP binding" evidence="2">
    <location>
        <begin position="4"/>
        <end position="117"/>
    </location>
</feature>
<evidence type="ECO:0000259" key="2">
    <source>
        <dbReference type="Pfam" id="PF03435"/>
    </source>
</evidence>
<gene>
    <name evidence="4" type="ORF">C900_04255</name>
</gene>
<feature type="domain" description="Saccharopine dehydrogenase-like C-terminal" evidence="3">
    <location>
        <begin position="121"/>
        <end position="369"/>
    </location>
</feature>
<keyword evidence="1" id="KW-0560">Oxidoreductase</keyword>
<evidence type="ECO:0008006" key="6">
    <source>
        <dbReference type="Google" id="ProtNLM"/>
    </source>
</evidence>
<dbReference type="Pfam" id="PF03435">
    <property type="entry name" value="Sacchrp_dh_NADP"/>
    <property type="match status" value="1"/>
</dbReference>
<sequence>MSNIIVLGSGMVGSAIALDLSKKHEVTVTDLNTDALRKISTKNNSINTQALDVTDKNALTRLLAPFDLVVCAIPGFLGYNTLKQIILAGKNVIDISFFPENALELDALAKENGVTAIVDCGVAPGMDNLILGHENELLELTDFECLVGGLPKIKKWPFFYKAPFSPIDVIEEYTRPARYVENGNEIVKPALSDVEFIQFNEIGTLEAFNSDGLRSIIHTMPHIPNMKEKTLRYPGHVDHILALREAGFFDTKKIRINNDTELSPLDFTSKILFKEWKLGETEPEFTIMRVTVEGKDVTGKRKKVIYSLYDEYDPHTRTSSMARTTGYTATAAANMVLEGLFTDKGVFPPELVGKHEACFSYILNYLKERNVVYKKHESQL</sequence>
<dbReference type="InterPro" id="IPR036291">
    <property type="entry name" value="NAD(P)-bd_dom_sf"/>
</dbReference>
<dbReference type="RefSeq" id="WP_009577984.1">
    <property type="nucleotide sequence ID" value="NZ_AMZN01000006.1"/>
</dbReference>
<dbReference type="InterPro" id="IPR032095">
    <property type="entry name" value="Sacchrp_dh-like_C"/>
</dbReference>
<evidence type="ECO:0000313" key="5">
    <source>
        <dbReference type="Proteomes" id="UP000011135"/>
    </source>
</evidence>
<dbReference type="PANTHER" id="PTHR11133:SF22">
    <property type="entry name" value="ALPHA-AMINOADIPIC SEMIALDEHYDE SYNTHASE, MITOCHONDRIAL"/>
    <property type="match status" value="1"/>
</dbReference>
<dbReference type="OrthoDB" id="9769367at2"/>
<evidence type="ECO:0000256" key="1">
    <source>
        <dbReference type="ARBA" id="ARBA00023002"/>
    </source>
</evidence>
<dbReference type="Gene3D" id="3.40.50.720">
    <property type="entry name" value="NAD(P)-binding Rossmann-like Domain"/>
    <property type="match status" value="2"/>
</dbReference>
<proteinExistence type="predicted"/>
<dbReference type="STRING" id="1237149.C900_04255"/>
<dbReference type="SUPFAM" id="SSF55347">
    <property type="entry name" value="Glyceraldehyde-3-phosphate dehydrogenase-like, C-terminal domain"/>
    <property type="match status" value="1"/>
</dbReference>
<dbReference type="GO" id="GO:0016491">
    <property type="term" value="F:oxidoreductase activity"/>
    <property type="evidence" value="ECO:0007669"/>
    <property type="project" value="UniProtKB-KW"/>
</dbReference>
<dbReference type="InterPro" id="IPR005097">
    <property type="entry name" value="Sacchrp_dh_NADP-bd"/>
</dbReference>
<accession>L8JZ03</accession>
<dbReference type="Proteomes" id="UP000011135">
    <property type="component" value="Unassembled WGS sequence"/>
</dbReference>
<dbReference type="InterPro" id="IPR051168">
    <property type="entry name" value="AASS"/>
</dbReference>
<evidence type="ECO:0000313" key="4">
    <source>
        <dbReference type="EMBL" id="ELR73403.1"/>
    </source>
</evidence>
<evidence type="ECO:0000259" key="3">
    <source>
        <dbReference type="Pfam" id="PF16653"/>
    </source>
</evidence>
<dbReference type="Gene3D" id="3.30.360.10">
    <property type="entry name" value="Dihydrodipicolinate Reductase, domain 2"/>
    <property type="match status" value="1"/>
</dbReference>
<name>L8JZ03_9BACT</name>
<dbReference type="Pfam" id="PF16653">
    <property type="entry name" value="Sacchrp_dh_C"/>
    <property type="match status" value="1"/>
</dbReference>
<dbReference type="PANTHER" id="PTHR11133">
    <property type="entry name" value="SACCHAROPINE DEHYDROGENASE"/>
    <property type="match status" value="1"/>
</dbReference>
<dbReference type="EMBL" id="AMZN01000006">
    <property type="protein sequence ID" value="ELR73403.1"/>
    <property type="molecule type" value="Genomic_DNA"/>
</dbReference>
<comment type="caution">
    <text evidence="4">The sequence shown here is derived from an EMBL/GenBank/DDBJ whole genome shotgun (WGS) entry which is preliminary data.</text>
</comment>
<dbReference type="SUPFAM" id="SSF51735">
    <property type="entry name" value="NAD(P)-binding Rossmann-fold domains"/>
    <property type="match status" value="1"/>
</dbReference>
<reference evidence="4 5" key="1">
    <citation type="submission" date="2012-12" db="EMBL/GenBank/DDBJ databases">
        <title>Genome assembly of Fulvivirga imtechensis AK7.</title>
        <authorList>
            <person name="Nupur N."/>
            <person name="Khatri I."/>
            <person name="Kumar R."/>
            <person name="Subramanian S."/>
            <person name="Pinnaka A."/>
        </authorList>
    </citation>
    <scope>NUCLEOTIDE SEQUENCE [LARGE SCALE GENOMIC DNA]</scope>
    <source>
        <strain evidence="4 5">AK7</strain>
    </source>
</reference>
<keyword evidence="5" id="KW-1185">Reference proteome</keyword>
<dbReference type="AlphaFoldDB" id="L8JZ03"/>
<protein>
    <recommendedName>
        <fullName evidence="6">Saccharopine dehydrogenase</fullName>
    </recommendedName>
</protein>